<organism evidence="2 3">
    <name type="scientific">Cyphellophora europaea (strain CBS 101466)</name>
    <name type="common">Phialophora europaea</name>
    <dbReference type="NCBI Taxonomy" id="1220924"/>
    <lineage>
        <taxon>Eukaryota</taxon>
        <taxon>Fungi</taxon>
        <taxon>Dikarya</taxon>
        <taxon>Ascomycota</taxon>
        <taxon>Pezizomycotina</taxon>
        <taxon>Eurotiomycetes</taxon>
        <taxon>Chaetothyriomycetidae</taxon>
        <taxon>Chaetothyriales</taxon>
        <taxon>Cyphellophoraceae</taxon>
        <taxon>Cyphellophora</taxon>
    </lineage>
</organism>
<reference evidence="2 3" key="1">
    <citation type="submission" date="2013-03" db="EMBL/GenBank/DDBJ databases">
        <title>The Genome Sequence of Phialophora europaea CBS 101466.</title>
        <authorList>
            <consortium name="The Broad Institute Genomics Platform"/>
            <person name="Cuomo C."/>
            <person name="de Hoog S."/>
            <person name="Gorbushina A."/>
            <person name="Walker B."/>
            <person name="Young S.K."/>
            <person name="Zeng Q."/>
            <person name="Gargeya S."/>
            <person name="Fitzgerald M."/>
            <person name="Haas B."/>
            <person name="Abouelleil A."/>
            <person name="Allen A.W."/>
            <person name="Alvarado L."/>
            <person name="Arachchi H.M."/>
            <person name="Berlin A.M."/>
            <person name="Chapman S.B."/>
            <person name="Gainer-Dewar J."/>
            <person name="Goldberg J."/>
            <person name="Griggs A."/>
            <person name="Gujja S."/>
            <person name="Hansen M."/>
            <person name="Howarth C."/>
            <person name="Imamovic A."/>
            <person name="Ireland A."/>
            <person name="Larimer J."/>
            <person name="McCowan C."/>
            <person name="Murphy C."/>
            <person name="Pearson M."/>
            <person name="Poon T.W."/>
            <person name="Priest M."/>
            <person name="Roberts A."/>
            <person name="Saif S."/>
            <person name="Shea T."/>
            <person name="Sisk P."/>
            <person name="Sykes S."/>
            <person name="Wortman J."/>
            <person name="Nusbaum C."/>
            <person name="Birren B."/>
        </authorList>
    </citation>
    <scope>NUCLEOTIDE SEQUENCE [LARGE SCALE GENOMIC DNA]</scope>
    <source>
        <strain evidence="2 3">CBS 101466</strain>
    </source>
</reference>
<protein>
    <submittedName>
        <fullName evidence="2">Uncharacterized protein</fullName>
    </submittedName>
</protein>
<dbReference type="Proteomes" id="UP000030752">
    <property type="component" value="Unassembled WGS sequence"/>
</dbReference>
<feature type="compositionally biased region" description="Polar residues" evidence="1">
    <location>
        <begin position="7"/>
        <end position="26"/>
    </location>
</feature>
<dbReference type="InParanoid" id="W2RUW4"/>
<dbReference type="GeneID" id="19971709"/>
<evidence type="ECO:0000313" key="3">
    <source>
        <dbReference type="Proteomes" id="UP000030752"/>
    </source>
</evidence>
<gene>
    <name evidence="2" type="ORF">HMPREF1541_04370</name>
</gene>
<dbReference type="VEuPathDB" id="FungiDB:HMPREF1541_04370"/>
<name>W2RUW4_CYPE1</name>
<keyword evidence="3" id="KW-1185">Reference proteome</keyword>
<sequence>MCLPISSAGSPSYAENTNARTASTASIPAASRPCQVSPAYGPIEPQASIGYTQFRG</sequence>
<evidence type="ECO:0000313" key="2">
    <source>
        <dbReference type="EMBL" id="ETN40095.1"/>
    </source>
</evidence>
<accession>W2RUW4</accession>
<dbReference type="EMBL" id="KB822720">
    <property type="protein sequence ID" value="ETN40095.1"/>
    <property type="molecule type" value="Genomic_DNA"/>
</dbReference>
<feature type="region of interest" description="Disordered" evidence="1">
    <location>
        <begin position="1"/>
        <end position="33"/>
    </location>
</feature>
<dbReference type="RefSeq" id="XP_008716938.1">
    <property type="nucleotide sequence ID" value="XM_008718716.1"/>
</dbReference>
<evidence type="ECO:0000256" key="1">
    <source>
        <dbReference type="SAM" id="MobiDB-lite"/>
    </source>
</evidence>
<dbReference type="HOGENOM" id="CLU_3014101_0_0_1"/>
<proteinExistence type="predicted"/>
<dbReference type="AlphaFoldDB" id="W2RUW4"/>